<dbReference type="Proteomes" id="UP000246145">
    <property type="component" value="Unassembled WGS sequence"/>
</dbReference>
<organism evidence="5 6">
    <name type="scientific">Pusillimonas noertemannii</name>
    <dbReference type="NCBI Taxonomy" id="305977"/>
    <lineage>
        <taxon>Bacteria</taxon>
        <taxon>Pseudomonadati</taxon>
        <taxon>Pseudomonadota</taxon>
        <taxon>Betaproteobacteria</taxon>
        <taxon>Burkholderiales</taxon>
        <taxon>Alcaligenaceae</taxon>
        <taxon>Pusillimonas</taxon>
    </lineage>
</organism>
<feature type="coiled-coil region" evidence="1">
    <location>
        <begin position="569"/>
        <end position="596"/>
    </location>
</feature>
<dbReference type="AlphaFoldDB" id="A0A2U1CRX9"/>
<evidence type="ECO:0000256" key="2">
    <source>
        <dbReference type="SAM" id="MobiDB-lite"/>
    </source>
</evidence>
<dbReference type="InterPro" id="IPR013491">
    <property type="entry name" value="Tape_meas_N"/>
</dbReference>
<evidence type="ECO:0000259" key="3">
    <source>
        <dbReference type="Pfam" id="PF09718"/>
    </source>
</evidence>
<proteinExistence type="predicted"/>
<keyword evidence="6" id="KW-1185">Reference proteome</keyword>
<dbReference type="EMBL" id="QEKO01000001">
    <property type="protein sequence ID" value="PVY68662.1"/>
    <property type="molecule type" value="Genomic_DNA"/>
</dbReference>
<feature type="domain" description="Tape measure protein N-terminal" evidence="4">
    <location>
        <begin position="105"/>
        <end position="290"/>
    </location>
</feature>
<protein>
    <submittedName>
        <fullName evidence="5">Lambda family phage tail tape measure protein</fullName>
    </submittedName>
</protein>
<dbReference type="Pfam" id="PF20155">
    <property type="entry name" value="TMP_3"/>
    <property type="match status" value="1"/>
</dbReference>
<reference evidence="5 6" key="1">
    <citation type="submission" date="2018-04" db="EMBL/GenBank/DDBJ databases">
        <title>Genomic Encyclopedia of Type Strains, Phase IV (KMG-IV): sequencing the most valuable type-strain genomes for metagenomic binning, comparative biology and taxonomic classification.</title>
        <authorList>
            <person name="Goeker M."/>
        </authorList>
    </citation>
    <scope>NUCLEOTIDE SEQUENCE [LARGE SCALE GENOMIC DNA]</scope>
    <source>
        <strain evidence="5 6">DSM 10065</strain>
    </source>
</reference>
<gene>
    <name evidence="5" type="ORF">C7440_1073</name>
</gene>
<dbReference type="SUPFAM" id="SSF58104">
    <property type="entry name" value="Methyl-accepting chemotaxis protein (MCP) signaling domain"/>
    <property type="match status" value="1"/>
</dbReference>
<dbReference type="RefSeq" id="WP_116517723.1">
    <property type="nucleotide sequence ID" value="NZ_JACCEX010000001.1"/>
</dbReference>
<comment type="caution">
    <text evidence="5">The sequence shown here is derived from an EMBL/GenBank/DDBJ whole genome shotgun (WGS) entry which is preliminary data.</text>
</comment>
<dbReference type="InterPro" id="IPR006431">
    <property type="entry name" value="Phage_tape_meas_C"/>
</dbReference>
<dbReference type="NCBIfam" id="TIGR02675">
    <property type="entry name" value="tape_meas_nterm"/>
    <property type="match status" value="1"/>
</dbReference>
<evidence type="ECO:0000313" key="5">
    <source>
        <dbReference type="EMBL" id="PVY68662.1"/>
    </source>
</evidence>
<dbReference type="Pfam" id="PF09718">
    <property type="entry name" value="Tape_meas_lam_C"/>
    <property type="match status" value="1"/>
</dbReference>
<dbReference type="OrthoDB" id="363355at2"/>
<keyword evidence="1" id="KW-0175">Coiled coil</keyword>
<feature type="region of interest" description="Disordered" evidence="2">
    <location>
        <begin position="43"/>
        <end position="65"/>
    </location>
</feature>
<evidence type="ECO:0000256" key="1">
    <source>
        <dbReference type="SAM" id="Coils"/>
    </source>
</evidence>
<name>A0A2U1CRX9_9BURK</name>
<evidence type="ECO:0000313" key="6">
    <source>
        <dbReference type="Proteomes" id="UP000246145"/>
    </source>
</evidence>
<evidence type="ECO:0000259" key="4">
    <source>
        <dbReference type="Pfam" id="PF20155"/>
    </source>
</evidence>
<feature type="domain" description="Bacteriophage tail tape measure C-terminal" evidence="3">
    <location>
        <begin position="848"/>
        <end position="918"/>
    </location>
</feature>
<sequence>MSESRLSIVIDSRSAEQKAQDLEKALTALDDAGIRVVSTTTKAGKSSTTAGRSFSATGKEAHQGARGIDDMNQSLRETDERAATAAATISRTLKAAIAGFSVMHVIDTADEWGQYASRIRMATENAQEYEHVQKRMAESAQLTYRGINETRESFIQLSPVLRDMGLTLDQSIDAVDTFSGLLVVNGASAMRSTAAMEALAKSFQRGRVEADAWMTIYSTVDNIVNLLAQSSGKTTTEIRKMGIEGKISADMLSKALIEGNEQILKAVEEMPTTVRDALRNINTAFTEYVGWNNEAAGATAALAAGLGILGDNFETIANVIGVTAAGALFVYTARTIESTRATIASFAARTHAAKAILDEAQAQAAQTAATLAQTRAMAGLTASHAQVAAATKAHEAALKQLAVAQAGYTRAGTALLGVLGGPVGLGVTAALAAASFLTFSSNADAAQRSVLDLKQPLEQVTQQFRELAESQRQVALNAANQELSQGVKQLDAAMKELAQGSVVDGAAAMARWQGASTTAIRELTESAKSGAISYDELDSRIVTLIQSFAQADGASQEWVRHQTELASQVATTAREMESARTRADELRKANDDLASAASGAAGAQESLNAALRGFDGESGKYLTTLQERVAKLQDGNSETKKAERYLSGLTDVSDQYRTALLSAAAAADYLTEQQKLSRSSSKASKDSLESLLPTLREQAAVLGMTEEQAARYRIEMAKGTEAQRQEALALFDKAQAHKDAEQALKLETEAMREQRNLAAEIAVFQAQQDLSITGMGMGDRRRAQLEQEYAIQEEFARRRRELDEAQRVESTRLSTEAYDRQVEYLREIEEVKIGIIRDSAQRRMIEEQNWVTGAREALTNYIDVSRDIAGQVEAAFNNAFAGIENTVIDFVKTGELDLRSLLASITEDVLRMLVRMGIQMAANAVLGNTLGAATAAASAAMGTATAAAWAPAAAFASLASFGGNSAPAMAGIASTVGLAQGLALMGMAHDGIDSVPKTGTWLLEKGERVTTRDTSARLDATLANIQASQRNEGSESSIVVNLIESQEKAGQVEQKVSEDGDRELNLFVADIHGDGPRSRALERTYGLRRVGR</sequence>
<accession>A0A2U1CRX9</accession>